<accession>A0A7H0LQ91</accession>
<feature type="transmembrane region" description="Helical" evidence="1">
    <location>
        <begin position="132"/>
        <end position="153"/>
    </location>
</feature>
<organism evidence="2 3">
    <name type="scientific">Sphingomonas alpina</name>
    <dbReference type="NCBI Taxonomy" id="653931"/>
    <lineage>
        <taxon>Bacteria</taxon>
        <taxon>Pseudomonadati</taxon>
        <taxon>Pseudomonadota</taxon>
        <taxon>Alphaproteobacteria</taxon>
        <taxon>Sphingomonadales</taxon>
        <taxon>Sphingomonadaceae</taxon>
        <taxon>Sphingomonas</taxon>
    </lineage>
</organism>
<feature type="transmembrane region" description="Helical" evidence="1">
    <location>
        <begin position="97"/>
        <end position="120"/>
    </location>
</feature>
<feature type="transmembrane region" description="Helical" evidence="1">
    <location>
        <begin position="30"/>
        <end position="50"/>
    </location>
</feature>
<evidence type="ECO:0000313" key="2">
    <source>
        <dbReference type="EMBL" id="QNQ11844.1"/>
    </source>
</evidence>
<dbReference type="KEGG" id="spap:H3Z74_03630"/>
<keyword evidence="1" id="KW-1133">Transmembrane helix</keyword>
<sequence>MAFVMAGIVVAAFSLQLAMGRSSFSSPLIVHAHAVVFMGWVALYVLQNIFAANGAMALHRRLGWIGAAWMVLMVVLGIAVTVLMVRRGQAPFFFLPLQFLIFNPLSILTFAGLTTAAIALRRQTEWHRRLHYCGMTLLLGPAFGRLLPMPLLIPYAHEAVFGAVMLFPLIGILADLRRTGRVHPAWLWGIGTIVGLQLVIETLPYSSAGASFYRAVTAGSPGAAVAPLDYPPPPGGPLITGRGTST</sequence>
<keyword evidence="1" id="KW-0472">Membrane</keyword>
<evidence type="ECO:0000256" key="1">
    <source>
        <dbReference type="SAM" id="Phobius"/>
    </source>
</evidence>
<proteinExistence type="predicted"/>
<dbReference type="Proteomes" id="UP000516148">
    <property type="component" value="Chromosome"/>
</dbReference>
<evidence type="ECO:0008006" key="4">
    <source>
        <dbReference type="Google" id="ProtNLM"/>
    </source>
</evidence>
<evidence type="ECO:0000313" key="3">
    <source>
        <dbReference type="Proteomes" id="UP000516148"/>
    </source>
</evidence>
<dbReference type="EMBL" id="CP061038">
    <property type="protein sequence ID" value="QNQ11844.1"/>
    <property type="molecule type" value="Genomic_DNA"/>
</dbReference>
<reference evidence="2 3" key="1">
    <citation type="submission" date="2020-09" db="EMBL/GenBank/DDBJ databases">
        <title>Sphingomonas sp., a new species isolated from pork steak.</title>
        <authorList>
            <person name="Heidler von Heilborn D."/>
        </authorList>
    </citation>
    <scope>NUCLEOTIDE SEQUENCE [LARGE SCALE GENOMIC DNA]</scope>
    <source>
        <strain evidence="3">S8-3T</strain>
    </source>
</reference>
<feature type="transmembrane region" description="Helical" evidence="1">
    <location>
        <begin position="62"/>
        <end position="85"/>
    </location>
</feature>
<feature type="transmembrane region" description="Helical" evidence="1">
    <location>
        <begin position="159"/>
        <end position="176"/>
    </location>
</feature>
<protein>
    <recommendedName>
        <fullName evidence="4">DUF2306 domain-containing protein</fullName>
    </recommendedName>
</protein>
<gene>
    <name evidence="2" type="ORF">H3Z74_03630</name>
</gene>
<name>A0A7H0LQ91_9SPHN</name>
<keyword evidence="1" id="KW-0812">Transmembrane</keyword>
<keyword evidence="3" id="KW-1185">Reference proteome</keyword>
<dbReference type="AlphaFoldDB" id="A0A7H0LQ91"/>